<protein>
    <submittedName>
        <fullName evidence="2">Uncharacterized protein</fullName>
    </submittedName>
</protein>
<dbReference type="Proteomes" id="UP000693738">
    <property type="component" value="Unassembled WGS sequence"/>
</dbReference>
<feature type="signal peptide" evidence="1">
    <location>
        <begin position="1"/>
        <end position="18"/>
    </location>
</feature>
<reference evidence="2" key="1">
    <citation type="submission" date="2021-05" db="EMBL/GenBank/DDBJ databases">
        <authorList>
            <person name="Khan N."/>
        </authorList>
    </citation>
    <scope>NUCLEOTIDE SEQUENCE</scope>
</reference>
<dbReference type="EMBL" id="CAJSTJ010000151">
    <property type="protein sequence ID" value="CAG7562609.1"/>
    <property type="molecule type" value="Genomic_DNA"/>
</dbReference>
<sequence>MMGLLNYLLFFVVGLSQAIPNASNPAKAVLEEAINALGGASTLGNIQDVTYRGAKIYRSRSTGESFALTGVDNSVSSVGVQNVTFSFHDGQLMQRIDRHHQMGPYWTWARPVLNPIDMSLVIRDGDDGYAAVAEGSYSLFAPGAPPSGPLDGLLAAYLINEATKMSPLLLNRVLLGDNYSLKQETFTSGARRTAIHDKSLKLA</sequence>
<gene>
    <name evidence="2" type="ORF">FEQUK3_LOCUS8328</name>
</gene>
<feature type="chain" id="PRO_5035184090" evidence="1">
    <location>
        <begin position="19"/>
        <end position="203"/>
    </location>
</feature>
<evidence type="ECO:0000313" key="2">
    <source>
        <dbReference type="EMBL" id="CAG7562609.1"/>
    </source>
</evidence>
<proteinExistence type="predicted"/>
<evidence type="ECO:0000256" key="1">
    <source>
        <dbReference type="SAM" id="SignalP"/>
    </source>
</evidence>
<organism evidence="2 3">
    <name type="scientific">Fusarium equiseti</name>
    <name type="common">Fusarium scirpi</name>
    <dbReference type="NCBI Taxonomy" id="61235"/>
    <lineage>
        <taxon>Eukaryota</taxon>
        <taxon>Fungi</taxon>
        <taxon>Dikarya</taxon>
        <taxon>Ascomycota</taxon>
        <taxon>Pezizomycotina</taxon>
        <taxon>Sordariomycetes</taxon>
        <taxon>Hypocreomycetidae</taxon>
        <taxon>Hypocreales</taxon>
        <taxon>Nectriaceae</taxon>
        <taxon>Fusarium</taxon>
        <taxon>Fusarium incarnatum-equiseti species complex</taxon>
    </lineage>
</organism>
<keyword evidence="1" id="KW-0732">Signal</keyword>
<evidence type="ECO:0000313" key="3">
    <source>
        <dbReference type="Proteomes" id="UP000693738"/>
    </source>
</evidence>
<comment type="caution">
    <text evidence="2">The sequence shown here is derived from an EMBL/GenBank/DDBJ whole genome shotgun (WGS) entry which is preliminary data.</text>
</comment>
<dbReference type="AlphaFoldDB" id="A0A8J2J360"/>
<accession>A0A8J2J360</accession>
<name>A0A8J2J360_FUSEQ</name>